<feature type="transmembrane region" description="Helical" evidence="6">
    <location>
        <begin position="155"/>
        <end position="174"/>
    </location>
</feature>
<dbReference type="STRING" id="643562.Daes_2331"/>
<keyword evidence="2" id="KW-1003">Cell membrane</keyword>
<evidence type="ECO:0000313" key="8">
    <source>
        <dbReference type="EMBL" id="ADU63336.1"/>
    </source>
</evidence>
<keyword evidence="3 6" id="KW-0812">Transmembrane</keyword>
<dbReference type="RefSeq" id="WP_013515248.1">
    <property type="nucleotide sequence ID" value="NC_014844.1"/>
</dbReference>
<feature type="transmembrane region" description="Helical" evidence="6">
    <location>
        <begin position="270"/>
        <end position="290"/>
    </location>
</feature>
<feature type="transmembrane region" description="Helical" evidence="6">
    <location>
        <begin position="204"/>
        <end position="222"/>
    </location>
</feature>
<feature type="transmembrane region" description="Helical" evidence="6">
    <location>
        <begin position="68"/>
        <end position="88"/>
    </location>
</feature>
<dbReference type="Pfam" id="PF07690">
    <property type="entry name" value="MFS_1"/>
    <property type="match status" value="1"/>
</dbReference>
<dbReference type="Gene3D" id="1.20.1720.10">
    <property type="entry name" value="Multidrug resistance protein D"/>
    <property type="match status" value="1"/>
</dbReference>
<reference evidence="8 9" key="2">
    <citation type="journal article" date="2014" name="Genome Announc.">
        <title>Complete Genome Sequence of the Subsurface, Mesophilic Sulfate-Reducing Bacterium Desulfovibrio aespoeensis Aspo-2.</title>
        <authorList>
            <person name="Pedersen K."/>
            <person name="Bengtsson A."/>
            <person name="Edlund J."/>
            <person name="Rabe L."/>
            <person name="Hazen T."/>
            <person name="Chakraborty R."/>
            <person name="Goodwin L."/>
            <person name="Shapiro N."/>
        </authorList>
    </citation>
    <scope>NUCLEOTIDE SEQUENCE [LARGE SCALE GENOMIC DNA]</scope>
    <source>
        <strain evidence="9">ATCC 700646 / DSM 10631 / Aspo-2</strain>
    </source>
</reference>
<comment type="subcellular location">
    <subcellularLocation>
        <location evidence="1">Cell membrane</location>
        <topology evidence="1">Multi-pass membrane protein</topology>
    </subcellularLocation>
</comment>
<dbReference type="InterPro" id="IPR050189">
    <property type="entry name" value="MFS_Efflux_Transporters"/>
</dbReference>
<feature type="transmembrane region" description="Helical" evidence="6">
    <location>
        <begin position="127"/>
        <end position="149"/>
    </location>
</feature>
<feature type="transmembrane region" description="Helical" evidence="6">
    <location>
        <begin position="326"/>
        <end position="350"/>
    </location>
</feature>
<evidence type="ECO:0000256" key="1">
    <source>
        <dbReference type="ARBA" id="ARBA00004651"/>
    </source>
</evidence>
<reference evidence="9" key="1">
    <citation type="submission" date="2010-12" db="EMBL/GenBank/DDBJ databases">
        <title>Complete sequence of Desulfovibrio aespoeensis Aspo-2.</title>
        <authorList>
            <consortium name="US DOE Joint Genome Institute"/>
            <person name="Lucas S."/>
            <person name="Copeland A."/>
            <person name="Lapidus A."/>
            <person name="Cheng J.-F."/>
            <person name="Goodwin L."/>
            <person name="Pitluck S."/>
            <person name="Chertkov O."/>
            <person name="Misra M."/>
            <person name="Detter J.C."/>
            <person name="Han C."/>
            <person name="Tapia R."/>
            <person name="Land M."/>
            <person name="Hauser L."/>
            <person name="Kyrpides N."/>
            <person name="Ivanova N."/>
            <person name="Ovchinnikova G."/>
            <person name="Pedersen K."/>
            <person name="Jagevall S."/>
            <person name="Hazen T."/>
            <person name="Woyke T."/>
        </authorList>
    </citation>
    <scope>NUCLEOTIDE SEQUENCE [LARGE SCALE GENOMIC DNA]</scope>
    <source>
        <strain evidence="9">ATCC 700646 / DSM 10631 / Aspo-2</strain>
    </source>
</reference>
<sequence length="389" mass="41468" precursor="true">MPNLLLLSMLAAFPALSTDMYLPALPTLQALWGISVVEANMSLVVFFLAFSLFLLVHGPLSDRFGRRPVLLGGITLFIVGCGLCAVANSITMLIVARVVQAAGAAAASALALALSKDLYEGPMRQKILGYIGVILAVCPMLAPFLGGLMLQVASWRWIFACQAVLALVVLYGAVRLKEPLTEFTSGGVLAVMGRYRKVLGNGRFMAMTLAFSVMILPHFAFIGGSPDIYITGFGVSEHVFGYYFGVNALGIMLGSFTCTRLVVSFSSVRILFVSLFGVLAAGLTLAITGASTPMTMAALMFCITFFIGVSRPISNNMCLEQVTTDIGAASSILTFTIFSIGAGSMALIGLDWPSKPAFIGQLAVIGTLIPLILLWVMLRFFGRRPEQAE</sequence>
<dbReference type="eggNOG" id="COG0477">
    <property type="taxonomic scope" value="Bacteria"/>
</dbReference>
<dbReference type="SUPFAM" id="SSF103473">
    <property type="entry name" value="MFS general substrate transporter"/>
    <property type="match status" value="1"/>
</dbReference>
<dbReference type="OrthoDB" id="9814303at2"/>
<dbReference type="InterPro" id="IPR036259">
    <property type="entry name" value="MFS_trans_sf"/>
</dbReference>
<dbReference type="GO" id="GO:0005886">
    <property type="term" value="C:plasma membrane"/>
    <property type="evidence" value="ECO:0007669"/>
    <property type="project" value="UniProtKB-SubCell"/>
</dbReference>
<feature type="transmembrane region" description="Helical" evidence="6">
    <location>
        <begin position="296"/>
        <end position="314"/>
    </location>
</feature>
<dbReference type="EMBL" id="CP002431">
    <property type="protein sequence ID" value="ADU63336.1"/>
    <property type="molecule type" value="Genomic_DNA"/>
</dbReference>
<keyword evidence="5 6" id="KW-0472">Membrane</keyword>
<gene>
    <name evidence="8" type="ordered locus">Daes_2331</name>
</gene>
<accession>E6VTP9</accession>
<feature type="transmembrane region" description="Helical" evidence="6">
    <location>
        <begin position="33"/>
        <end position="56"/>
    </location>
</feature>
<name>E6VTP9_PSEA9</name>
<evidence type="ECO:0000256" key="5">
    <source>
        <dbReference type="ARBA" id="ARBA00023136"/>
    </source>
</evidence>
<proteinExistence type="predicted"/>
<feature type="domain" description="Major facilitator superfamily (MFS) profile" evidence="7">
    <location>
        <begin position="3"/>
        <end position="384"/>
    </location>
</feature>
<keyword evidence="4 6" id="KW-1133">Transmembrane helix</keyword>
<evidence type="ECO:0000256" key="4">
    <source>
        <dbReference type="ARBA" id="ARBA00022989"/>
    </source>
</evidence>
<dbReference type="GO" id="GO:0022857">
    <property type="term" value="F:transmembrane transporter activity"/>
    <property type="evidence" value="ECO:0007669"/>
    <property type="project" value="InterPro"/>
</dbReference>
<dbReference type="AlphaFoldDB" id="E6VTP9"/>
<dbReference type="HOGENOM" id="CLU_001265_47_0_7"/>
<protein>
    <submittedName>
        <fullName evidence="8">Drug resistance transporter, Bcr/CflA subfamily</fullName>
    </submittedName>
</protein>
<dbReference type="InterPro" id="IPR011701">
    <property type="entry name" value="MFS"/>
</dbReference>
<dbReference type="PANTHER" id="PTHR43124">
    <property type="entry name" value="PURINE EFFLUX PUMP PBUE"/>
    <property type="match status" value="1"/>
</dbReference>
<dbReference type="PROSITE" id="PS50850">
    <property type="entry name" value="MFS"/>
    <property type="match status" value="1"/>
</dbReference>
<feature type="transmembrane region" description="Helical" evidence="6">
    <location>
        <begin position="94"/>
        <end position="115"/>
    </location>
</feature>
<keyword evidence="9" id="KW-1185">Reference proteome</keyword>
<evidence type="ECO:0000259" key="7">
    <source>
        <dbReference type="PROSITE" id="PS50850"/>
    </source>
</evidence>
<dbReference type="PANTHER" id="PTHR43124:SF3">
    <property type="entry name" value="CHLORAMPHENICOL EFFLUX PUMP RV0191"/>
    <property type="match status" value="1"/>
</dbReference>
<evidence type="ECO:0000256" key="6">
    <source>
        <dbReference type="SAM" id="Phobius"/>
    </source>
</evidence>
<evidence type="ECO:0000313" key="9">
    <source>
        <dbReference type="Proteomes" id="UP000002191"/>
    </source>
</evidence>
<evidence type="ECO:0000256" key="3">
    <source>
        <dbReference type="ARBA" id="ARBA00022692"/>
    </source>
</evidence>
<organism evidence="8 9">
    <name type="scientific">Pseudodesulfovibrio aespoeensis (strain ATCC 700646 / DSM 10631 / Aspo-2)</name>
    <name type="common">Desulfovibrio aespoeensis</name>
    <dbReference type="NCBI Taxonomy" id="643562"/>
    <lineage>
        <taxon>Bacteria</taxon>
        <taxon>Pseudomonadati</taxon>
        <taxon>Thermodesulfobacteriota</taxon>
        <taxon>Desulfovibrionia</taxon>
        <taxon>Desulfovibrionales</taxon>
        <taxon>Desulfovibrionaceae</taxon>
    </lineage>
</organism>
<dbReference type="InterPro" id="IPR020846">
    <property type="entry name" value="MFS_dom"/>
</dbReference>
<feature type="transmembrane region" description="Helical" evidence="6">
    <location>
        <begin position="242"/>
        <end position="263"/>
    </location>
</feature>
<dbReference type="CDD" id="cd17320">
    <property type="entry name" value="MFS_MdfA_MDR_like"/>
    <property type="match status" value="1"/>
</dbReference>
<dbReference type="KEGG" id="das:Daes_2331"/>
<feature type="transmembrane region" description="Helical" evidence="6">
    <location>
        <begin position="356"/>
        <end position="378"/>
    </location>
</feature>
<evidence type="ECO:0000256" key="2">
    <source>
        <dbReference type="ARBA" id="ARBA00022475"/>
    </source>
</evidence>
<dbReference type="Proteomes" id="UP000002191">
    <property type="component" value="Chromosome"/>
</dbReference>